<dbReference type="PANTHER" id="PTHR21600">
    <property type="entry name" value="MITOCHONDRIAL RNA PSEUDOURIDINE SYNTHASE"/>
    <property type="match status" value="1"/>
</dbReference>
<dbReference type="Pfam" id="PF00849">
    <property type="entry name" value="PseudoU_synth_2"/>
    <property type="match status" value="1"/>
</dbReference>
<dbReference type="GO" id="GO:0140098">
    <property type="term" value="F:catalytic activity, acting on RNA"/>
    <property type="evidence" value="ECO:0007669"/>
    <property type="project" value="UniProtKB-ARBA"/>
</dbReference>
<dbReference type="InterPro" id="IPR050188">
    <property type="entry name" value="RluA_PseudoU_synthase"/>
</dbReference>
<dbReference type="GO" id="GO:0003723">
    <property type="term" value="F:RNA binding"/>
    <property type="evidence" value="ECO:0007669"/>
    <property type="project" value="InterPro"/>
</dbReference>
<dbReference type="InterPro" id="IPR006145">
    <property type="entry name" value="PsdUridine_synth_RsuA/RluA"/>
</dbReference>
<feature type="domain" description="Pseudouridine synthase RsuA/RluA-like" evidence="2">
    <location>
        <begin position="16"/>
        <end position="156"/>
    </location>
</feature>
<dbReference type="STRING" id="1267423.SAMN05216290_1504"/>
<protein>
    <submittedName>
        <fullName evidence="3">23S rRNA pseudouridine955/2504/2580 synthase</fullName>
    </submittedName>
</protein>
<evidence type="ECO:0000256" key="1">
    <source>
        <dbReference type="ARBA" id="ARBA00010876"/>
    </source>
</evidence>
<dbReference type="GeneID" id="99986230"/>
<dbReference type="InterPro" id="IPR020103">
    <property type="entry name" value="PsdUridine_synth_cat_dom_sf"/>
</dbReference>
<dbReference type="RefSeq" id="WP_090257886.1">
    <property type="nucleotide sequence ID" value="NZ_FOIR01000001.1"/>
</dbReference>
<dbReference type="GO" id="GO:0009982">
    <property type="term" value="F:pseudouridine synthase activity"/>
    <property type="evidence" value="ECO:0007669"/>
    <property type="project" value="InterPro"/>
</dbReference>
<accession>A0A1I0NVL5</accession>
<organism evidence="3 4">
    <name type="scientific">Roseivirga pacifica</name>
    <dbReference type="NCBI Taxonomy" id="1267423"/>
    <lineage>
        <taxon>Bacteria</taxon>
        <taxon>Pseudomonadati</taxon>
        <taxon>Bacteroidota</taxon>
        <taxon>Cytophagia</taxon>
        <taxon>Cytophagales</taxon>
        <taxon>Roseivirgaceae</taxon>
        <taxon>Roseivirga</taxon>
    </lineage>
</organism>
<dbReference type="PROSITE" id="PS01129">
    <property type="entry name" value="PSI_RLU"/>
    <property type="match status" value="1"/>
</dbReference>
<sequence>MKIKFKDLIIFENDEYLIINKPPMISSLEDRNDFYNIQKLAQEHEAGLMLCHRLDKETSGCLLLAKNEDAYRNASIQFEKRRVLKVYHAVVEGLQEWEAKTVDLPLQVLSNGKVVTSSKGKASKTTFNSLKLYKKHTLVECLPESGRMHQIRVHLAFLNAPIVNDETYGGSFLYLSQVKRNFNLKRDTEEQPLIKRFALHANSLAFKDSAGKEIKVSAPYPKDMRVLVKQLENNR</sequence>
<reference evidence="4" key="1">
    <citation type="submission" date="2016-10" db="EMBL/GenBank/DDBJ databases">
        <authorList>
            <person name="Varghese N."/>
            <person name="Submissions S."/>
        </authorList>
    </citation>
    <scope>NUCLEOTIDE SEQUENCE [LARGE SCALE GENOMIC DNA]</scope>
    <source>
        <strain evidence="4">CGMCC 1.12402</strain>
    </source>
</reference>
<dbReference type="PANTHER" id="PTHR21600:SF87">
    <property type="entry name" value="RNA PSEUDOURIDYLATE SYNTHASE DOMAIN-CONTAINING PROTEIN 1"/>
    <property type="match status" value="1"/>
</dbReference>
<dbReference type="InterPro" id="IPR006224">
    <property type="entry name" value="PsdUridine_synth_RluA-like_CS"/>
</dbReference>
<dbReference type="AlphaFoldDB" id="A0A1I0NVL5"/>
<dbReference type="CDD" id="cd02869">
    <property type="entry name" value="PseudoU_synth_RluA_like"/>
    <property type="match status" value="1"/>
</dbReference>
<dbReference type="EMBL" id="FOIR01000001">
    <property type="protein sequence ID" value="SEW05730.1"/>
    <property type="molecule type" value="Genomic_DNA"/>
</dbReference>
<evidence type="ECO:0000313" key="3">
    <source>
        <dbReference type="EMBL" id="SEW05730.1"/>
    </source>
</evidence>
<dbReference type="OrthoDB" id="9807829at2"/>
<dbReference type="GO" id="GO:0000455">
    <property type="term" value="P:enzyme-directed rRNA pseudouridine synthesis"/>
    <property type="evidence" value="ECO:0007669"/>
    <property type="project" value="TreeGrafter"/>
</dbReference>
<dbReference type="Gene3D" id="3.30.2350.10">
    <property type="entry name" value="Pseudouridine synthase"/>
    <property type="match status" value="1"/>
</dbReference>
<evidence type="ECO:0000313" key="4">
    <source>
        <dbReference type="Proteomes" id="UP000199437"/>
    </source>
</evidence>
<dbReference type="Proteomes" id="UP000199437">
    <property type="component" value="Unassembled WGS sequence"/>
</dbReference>
<dbReference type="SUPFAM" id="SSF55120">
    <property type="entry name" value="Pseudouridine synthase"/>
    <property type="match status" value="1"/>
</dbReference>
<gene>
    <name evidence="3" type="ORF">SAMN05216290_1504</name>
</gene>
<name>A0A1I0NVL5_9BACT</name>
<keyword evidence="4" id="KW-1185">Reference proteome</keyword>
<proteinExistence type="inferred from homology"/>
<comment type="similarity">
    <text evidence="1">Belongs to the pseudouridine synthase RluA family.</text>
</comment>
<evidence type="ECO:0000259" key="2">
    <source>
        <dbReference type="Pfam" id="PF00849"/>
    </source>
</evidence>